<evidence type="ECO:0000256" key="4">
    <source>
        <dbReference type="ARBA" id="ARBA00022723"/>
    </source>
</evidence>
<dbReference type="OrthoDB" id="9801155at2"/>
<reference evidence="12" key="1">
    <citation type="submission" date="2016-10" db="EMBL/GenBank/DDBJ databases">
        <authorList>
            <person name="Varghese N."/>
            <person name="Submissions S."/>
        </authorList>
    </citation>
    <scope>NUCLEOTIDE SEQUENCE [LARGE SCALE GENOMIC DNA]</scope>
    <source>
        <strain evidence="12">Gh-105</strain>
    </source>
</reference>
<evidence type="ECO:0000256" key="10">
    <source>
        <dbReference type="SAM" id="MobiDB-lite"/>
    </source>
</evidence>
<dbReference type="PANTHER" id="PTHR46696:SF1">
    <property type="entry name" value="CYTOCHROME P450 YJIB-RELATED"/>
    <property type="match status" value="1"/>
</dbReference>
<dbReference type="FunFam" id="1.10.630.10:FF:000018">
    <property type="entry name" value="Cytochrome P450 monooxygenase"/>
    <property type="match status" value="1"/>
</dbReference>
<evidence type="ECO:0000313" key="12">
    <source>
        <dbReference type="Proteomes" id="UP000199229"/>
    </source>
</evidence>
<dbReference type="CDD" id="cd20625">
    <property type="entry name" value="CYP164-like"/>
    <property type="match status" value="1"/>
</dbReference>
<gene>
    <name evidence="11" type="ORF">SAMN05192565_105123</name>
</gene>
<dbReference type="Proteomes" id="UP000199229">
    <property type="component" value="Unassembled WGS sequence"/>
</dbReference>
<sequence length="415" mass="45964">MSDATLFEQVKDEANRADPYPLFARLRETPVSRQSDGTYVASTHAAITSLLHDPRISSETLPPADRPKTGNPVSDWIVKPIRDRITDAHRPFIFRDPPDHDTLRKAVMHEFTQKRVQALRARSHTLVDEILTKHAGSGNFDVVDDLAYPLPVTIICELLGVPTQDEPKFHGWATQLATALEPDTMADEEARAENSRTFETISDYMSGLIKEKRRDPKDDMLSGLAVGGGPDVPKIGDYDLIATSVLMLVAGHETTVNLITNAMLALLRHPDEFARLRDDPTRAPRLIEEVQRYDPPVQFRTRRALTDIAIAETTIPKDSDVILLLASGNRDPAEFAEPDRFDPDRTGTRHLGFGGGLHYCVGAPLARFEAEAALTALARRLNNPRLAADPPPYRPGSALRGPKHLRLSIDGIRPA</sequence>
<proteinExistence type="inferred from homology"/>
<dbReference type="InterPro" id="IPR017972">
    <property type="entry name" value="Cyt_P450_CS"/>
</dbReference>
<dbReference type="Gene3D" id="1.10.630.10">
    <property type="entry name" value="Cytochrome P450"/>
    <property type="match status" value="1"/>
</dbReference>
<evidence type="ECO:0000256" key="3">
    <source>
        <dbReference type="ARBA" id="ARBA00022617"/>
    </source>
</evidence>
<evidence type="ECO:0000256" key="2">
    <source>
        <dbReference type="ARBA" id="ARBA00010617"/>
    </source>
</evidence>
<keyword evidence="6 9" id="KW-0408">Iron</keyword>
<protein>
    <submittedName>
        <fullName evidence="11">Cytochrome P450</fullName>
    </submittedName>
</protein>
<dbReference type="InterPro" id="IPR001128">
    <property type="entry name" value="Cyt_P450"/>
</dbReference>
<dbReference type="EMBL" id="FOPM01000005">
    <property type="protein sequence ID" value="SFG54780.1"/>
    <property type="molecule type" value="Genomic_DNA"/>
</dbReference>
<evidence type="ECO:0000256" key="6">
    <source>
        <dbReference type="ARBA" id="ARBA00023004"/>
    </source>
</evidence>
<name>A0A1I2SPU5_9HYPH</name>
<dbReference type="InterPro" id="IPR002397">
    <property type="entry name" value="Cyt_P450_B"/>
</dbReference>
<evidence type="ECO:0000256" key="8">
    <source>
        <dbReference type="ARBA" id="ARBA00043906"/>
    </source>
</evidence>
<comment type="similarity">
    <text evidence="2 9">Belongs to the cytochrome P450 family.</text>
</comment>
<keyword evidence="5 9" id="KW-0560">Oxidoreductase</keyword>
<evidence type="ECO:0000256" key="9">
    <source>
        <dbReference type="RuleBase" id="RU000461"/>
    </source>
</evidence>
<dbReference type="STRING" id="582675.SAMN05192565_105123"/>
<dbReference type="GO" id="GO:0016705">
    <property type="term" value="F:oxidoreductase activity, acting on paired donors, with incorporation or reduction of molecular oxygen"/>
    <property type="evidence" value="ECO:0007669"/>
    <property type="project" value="InterPro"/>
</dbReference>
<dbReference type="PRINTS" id="PR00359">
    <property type="entry name" value="BP450"/>
</dbReference>
<organism evidence="11 12">
    <name type="scientific">Methylobacterium gossipiicola</name>
    <dbReference type="NCBI Taxonomy" id="582675"/>
    <lineage>
        <taxon>Bacteria</taxon>
        <taxon>Pseudomonadati</taxon>
        <taxon>Pseudomonadota</taxon>
        <taxon>Alphaproteobacteria</taxon>
        <taxon>Hyphomicrobiales</taxon>
        <taxon>Methylobacteriaceae</taxon>
        <taxon>Methylobacterium</taxon>
    </lineage>
</organism>
<evidence type="ECO:0000256" key="5">
    <source>
        <dbReference type="ARBA" id="ARBA00023002"/>
    </source>
</evidence>
<comment type="cofactor">
    <cofactor evidence="1">
        <name>heme</name>
        <dbReference type="ChEBI" id="CHEBI:30413"/>
    </cofactor>
</comment>
<dbReference type="Pfam" id="PF00067">
    <property type="entry name" value="p450"/>
    <property type="match status" value="1"/>
</dbReference>
<dbReference type="GO" id="GO:0020037">
    <property type="term" value="F:heme binding"/>
    <property type="evidence" value="ECO:0007669"/>
    <property type="project" value="InterPro"/>
</dbReference>
<evidence type="ECO:0000256" key="7">
    <source>
        <dbReference type="ARBA" id="ARBA00023033"/>
    </source>
</evidence>
<dbReference type="RefSeq" id="WP_091969953.1">
    <property type="nucleotide sequence ID" value="NZ_FOPM01000005.1"/>
</dbReference>
<dbReference type="InterPro" id="IPR036396">
    <property type="entry name" value="Cyt_P450_sf"/>
</dbReference>
<keyword evidence="7 9" id="KW-0503">Monooxygenase</keyword>
<comment type="function">
    <text evidence="8">Cytochromes P450 are a group of heme-thiolate monooxygenases. They oxidize a variety of structurally unrelated compounds, including steroids, fatty acids, and xenobiotics.</text>
</comment>
<dbReference type="PRINTS" id="PR00385">
    <property type="entry name" value="P450"/>
</dbReference>
<keyword evidence="4 9" id="KW-0479">Metal-binding</keyword>
<feature type="region of interest" description="Disordered" evidence="10">
    <location>
        <begin position="54"/>
        <end position="73"/>
    </location>
</feature>
<dbReference type="PANTHER" id="PTHR46696">
    <property type="entry name" value="P450, PUTATIVE (EUROFUNG)-RELATED"/>
    <property type="match status" value="1"/>
</dbReference>
<dbReference type="PROSITE" id="PS00086">
    <property type="entry name" value="CYTOCHROME_P450"/>
    <property type="match status" value="1"/>
</dbReference>
<dbReference type="GO" id="GO:0004497">
    <property type="term" value="F:monooxygenase activity"/>
    <property type="evidence" value="ECO:0007669"/>
    <property type="project" value="UniProtKB-KW"/>
</dbReference>
<dbReference type="AlphaFoldDB" id="A0A1I2SPU5"/>
<keyword evidence="12" id="KW-1185">Reference proteome</keyword>
<dbReference type="GO" id="GO:0005506">
    <property type="term" value="F:iron ion binding"/>
    <property type="evidence" value="ECO:0007669"/>
    <property type="project" value="InterPro"/>
</dbReference>
<evidence type="ECO:0000256" key="1">
    <source>
        <dbReference type="ARBA" id="ARBA00001971"/>
    </source>
</evidence>
<accession>A0A1I2SPU5</accession>
<dbReference type="SUPFAM" id="SSF48264">
    <property type="entry name" value="Cytochrome P450"/>
    <property type="match status" value="1"/>
</dbReference>
<keyword evidence="3 9" id="KW-0349">Heme</keyword>
<evidence type="ECO:0000313" key="11">
    <source>
        <dbReference type="EMBL" id="SFG54780.1"/>
    </source>
</evidence>